<keyword evidence="2" id="KW-1185">Reference proteome</keyword>
<evidence type="ECO:0000313" key="2">
    <source>
        <dbReference type="Proteomes" id="UP000001422"/>
    </source>
</evidence>
<dbReference type="EMBL" id="BX569693">
    <property type="protein sequence ID" value="CAE07951.1"/>
    <property type="molecule type" value="Genomic_DNA"/>
</dbReference>
<dbReference type="Proteomes" id="UP000001422">
    <property type="component" value="Chromosome"/>
</dbReference>
<evidence type="ECO:0000313" key="1">
    <source>
        <dbReference type="EMBL" id="CAE07951.1"/>
    </source>
</evidence>
<dbReference type="KEGG" id="syw:SYNW1436"/>
<proteinExistence type="predicted"/>
<accession>Q7U6A3</accession>
<organism evidence="1 2">
    <name type="scientific">Parasynechococcus marenigrum (strain WH8102)</name>
    <dbReference type="NCBI Taxonomy" id="84588"/>
    <lineage>
        <taxon>Bacteria</taxon>
        <taxon>Bacillati</taxon>
        <taxon>Cyanobacteriota</taxon>
        <taxon>Cyanophyceae</taxon>
        <taxon>Synechococcales</taxon>
        <taxon>Prochlorococcaceae</taxon>
        <taxon>Parasynechococcus</taxon>
        <taxon>Parasynechococcus marenigrum</taxon>
    </lineage>
</organism>
<sequence length="121" mass="12849">MVSAGLGCRGHRVPVEVLADHPWLAPTSRGHDRRYESLSSIAGTPLEHRPAALSDDPVSAEGILHRGSGSGNFLLPGQQEVFGQSLQLLNIRDGTDVACSFLQLKLLTEGEGNGLHQNSGD</sequence>
<protein>
    <submittedName>
        <fullName evidence="1">Uncharacterized protein</fullName>
    </submittedName>
</protein>
<dbReference type="AlphaFoldDB" id="Q7U6A3"/>
<name>Q7U6A3_PARMW</name>
<reference evidence="1 2" key="1">
    <citation type="journal article" date="2003" name="Nature">
        <title>The genome of a motile marine Synechococcus.</title>
        <authorList>
            <person name="Palenik B."/>
            <person name="Brahamsha B."/>
            <person name="Larimer F."/>
            <person name="Land M."/>
            <person name="Hauser L."/>
            <person name="Chain P."/>
            <person name="Lamerdin J."/>
            <person name="Regala W."/>
            <person name="Allen E.A."/>
            <person name="McCarren J."/>
            <person name="Paulsen I."/>
            <person name="Dufresne A."/>
            <person name="Partensky F."/>
            <person name="Webb E."/>
            <person name="Waterbury J."/>
        </authorList>
    </citation>
    <scope>NUCLEOTIDE SEQUENCE [LARGE SCALE GENOMIC DNA]</scope>
    <source>
        <strain evidence="1 2">WH8102</strain>
    </source>
</reference>
<dbReference type="HOGENOM" id="CLU_2036906_0_0_3"/>
<gene>
    <name evidence="1" type="ordered locus">SYNW1436</name>
</gene>